<dbReference type="Proteomes" id="UP000198881">
    <property type="component" value="Unassembled WGS sequence"/>
</dbReference>
<dbReference type="STRING" id="574650.SAMN04487966_1186"/>
<dbReference type="Gene3D" id="1.10.10.10">
    <property type="entry name" value="Winged helix-like DNA-binding domain superfamily/Winged helix DNA-binding domain"/>
    <property type="match status" value="1"/>
</dbReference>
<proteinExistence type="inferred from homology"/>
<dbReference type="OrthoDB" id="3636008at2"/>
<dbReference type="GO" id="GO:0003700">
    <property type="term" value="F:DNA-binding transcription factor activity"/>
    <property type="evidence" value="ECO:0007669"/>
    <property type="project" value="InterPro"/>
</dbReference>
<dbReference type="Pfam" id="PF03466">
    <property type="entry name" value="LysR_substrate"/>
    <property type="match status" value="1"/>
</dbReference>
<keyword evidence="3 6" id="KW-0238">DNA-binding</keyword>
<name>A0A1I7MSZ8_9MICC</name>
<evidence type="ECO:0000256" key="3">
    <source>
        <dbReference type="ARBA" id="ARBA00023125"/>
    </source>
</evidence>
<gene>
    <name evidence="6" type="ORF">SAMN04487966_1186</name>
</gene>
<evidence type="ECO:0000256" key="1">
    <source>
        <dbReference type="ARBA" id="ARBA00009437"/>
    </source>
</evidence>
<dbReference type="PANTHER" id="PTHR30346">
    <property type="entry name" value="TRANSCRIPTIONAL DUAL REGULATOR HCAR-RELATED"/>
    <property type="match status" value="1"/>
</dbReference>
<evidence type="ECO:0000313" key="6">
    <source>
        <dbReference type="EMBL" id="SFV25056.1"/>
    </source>
</evidence>
<dbReference type="InterPro" id="IPR036388">
    <property type="entry name" value="WH-like_DNA-bd_sf"/>
</dbReference>
<dbReference type="InterPro" id="IPR005119">
    <property type="entry name" value="LysR_subst-bd"/>
</dbReference>
<dbReference type="SUPFAM" id="SSF53850">
    <property type="entry name" value="Periplasmic binding protein-like II"/>
    <property type="match status" value="1"/>
</dbReference>
<dbReference type="AlphaFoldDB" id="A0A1I7MSZ8"/>
<dbReference type="PANTHER" id="PTHR30346:SF28">
    <property type="entry name" value="HTH-TYPE TRANSCRIPTIONAL REGULATOR CYNR"/>
    <property type="match status" value="1"/>
</dbReference>
<feature type="domain" description="HTH lysR-type" evidence="5">
    <location>
        <begin position="1"/>
        <end position="58"/>
    </location>
</feature>
<dbReference type="FunFam" id="1.10.10.10:FF:000001">
    <property type="entry name" value="LysR family transcriptional regulator"/>
    <property type="match status" value="1"/>
</dbReference>
<comment type="similarity">
    <text evidence="1">Belongs to the LysR transcriptional regulatory family.</text>
</comment>
<dbReference type="GO" id="GO:0003677">
    <property type="term" value="F:DNA binding"/>
    <property type="evidence" value="ECO:0007669"/>
    <property type="project" value="UniProtKB-KW"/>
</dbReference>
<reference evidence="6 7" key="1">
    <citation type="submission" date="2016-10" db="EMBL/GenBank/DDBJ databases">
        <authorList>
            <person name="de Groot N.N."/>
        </authorList>
    </citation>
    <scope>NUCLEOTIDE SEQUENCE [LARGE SCALE GENOMIC DNA]</scope>
    <source>
        <strain evidence="6 7">CGMCC 1.7054</strain>
    </source>
</reference>
<dbReference type="InterPro" id="IPR000847">
    <property type="entry name" value="LysR_HTH_N"/>
</dbReference>
<protein>
    <submittedName>
        <fullName evidence="6">DNA-binding transcriptional regulator, LysR family</fullName>
    </submittedName>
</protein>
<organism evidence="6 7">
    <name type="scientific">Micrococcus terreus</name>
    <dbReference type="NCBI Taxonomy" id="574650"/>
    <lineage>
        <taxon>Bacteria</taxon>
        <taxon>Bacillati</taxon>
        <taxon>Actinomycetota</taxon>
        <taxon>Actinomycetes</taxon>
        <taxon>Micrococcales</taxon>
        <taxon>Micrococcaceae</taxon>
        <taxon>Micrococcus</taxon>
    </lineage>
</organism>
<dbReference type="PRINTS" id="PR00039">
    <property type="entry name" value="HTHLYSR"/>
</dbReference>
<dbReference type="Pfam" id="PF00126">
    <property type="entry name" value="HTH_1"/>
    <property type="match status" value="1"/>
</dbReference>
<sequence>MEVRQAEAFLAVAEELHFGRAADRLGMAQPPLSRIIKQLERQLGTTLFHRTTRQVELTAAGQALVKPADELVRASRATRRAVKSALAGEAGRVRLGFAGASVNRTVGELARQVRKERPGLDFEIHSSQFSQPALERILDGSLDLAIGRWDFLPEEVDSRVIAVEEVILALPASHPLAQDAGPVDMVELREEPWVVLPGGFAAALPNRLNTLAMSAGFVPRVAQTAPDSWTLMVLVAAELGCAVTLDSVRDNTSTPGVVFRPILGEHAPLEVRMIWRRMDDNPALHAVLDIAGRLPTGDPGAD</sequence>
<dbReference type="PROSITE" id="PS50931">
    <property type="entry name" value="HTH_LYSR"/>
    <property type="match status" value="1"/>
</dbReference>
<keyword evidence="7" id="KW-1185">Reference proteome</keyword>
<dbReference type="CDD" id="cd08414">
    <property type="entry name" value="PBP2_LTTR_aromatics_like"/>
    <property type="match status" value="1"/>
</dbReference>
<keyword evidence="4" id="KW-0804">Transcription</keyword>
<evidence type="ECO:0000259" key="5">
    <source>
        <dbReference type="PROSITE" id="PS50931"/>
    </source>
</evidence>
<dbReference type="EMBL" id="FPCG01000018">
    <property type="protein sequence ID" value="SFV25056.1"/>
    <property type="molecule type" value="Genomic_DNA"/>
</dbReference>
<keyword evidence="2" id="KW-0805">Transcription regulation</keyword>
<dbReference type="InterPro" id="IPR036390">
    <property type="entry name" value="WH_DNA-bd_sf"/>
</dbReference>
<dbReference type="Gene3D" id="3.40.190.10">
    <property type="entry name" value="Periplasmic binding protein-like II"/>
    <property type="match status" value="2"/>
</dbReference>
<evidence type="ECO:0000256" key="2">
    <source>
        <dbReference type="ARBA" id="ARBA00023015"/>
    </source>
</evidence>
<dbReference type="GO" id="GO:0032993">
    <property type="term" value="C:protein-DNA complex"/>
    <property type="evidence" value="ECO:0007669"/>
    <property type="project" value="TreeGrafter"/>
</dbReference>
<evidence type="ECO:0000313" key="7">
    <source>
        <dbReference type="Proteomes" id="UP000198881"/>
    </source>
</evidence>
<evidence type="ECO:0000256" key="4">
    <source>
        <dbReference type="ARBA" id="ARBA00023163"/>
    </source>
</evidence>
<accession>A0A1I7MSZ8</accession>
<dbReference type="SUPFAM" id="SSF46785">
    <property type="entry name" value="Winged helix' DNA-binding domain"/>
    <property type="match status" value="1"/>
</dbReference>
<dbReference type="RefSeq" id="WP_091699622.1">
    <property type="nucleotide sequence ID" value="NZ_FPCG01000018.1"/>
</dbReference>